<accession>A0A6J5JFG0</accession>
<evidence type="ECO:0000256" key="1">
    <source>
        <dbReference type="SAM" id="MobiDB-lite"/>
    </source>
</evidence>
<dbReference type="AlphaFoldDB" id="A0A6J5JFG0"/>
<reference evidence="2 3" key="1">
    <citation type="submission" date="2020-04" db="EMBL/GenBank/DDBJ databases">
        <authorList>
            <person name="Depoorter E."/>
        </authorList>
    </citation>
    <scope>NUCLEOTIDE SEQUENCE [LARGE SCALE GENOMIC DNA]</scope>
    <source>
        <strain evidence="2 3">BCC0217</strain>
    </source>
</reference>
<name>A0A6J5JFG0_9BURK</name>
<dbReference type="Proteomes" id="UP000494301">
    <property type="component" value="Unassembled WGS sequence"/>
</dbReference>
<feature type="region of interest" description="Disordered" evidence="1">
    <location>
        <begin position="24"/>
        <end position="75"/>
    </location>
</feature>
<protein>
    <submittedName>
        <fullName evidence="2">Uncharacterized protein</fullName>
    </submittedName>
</protein>
<proteinExistence type="predicted"/>
<dbReference type="EMBL" id="CABWIL020000023">
    <property type="protein sequence ID" value="CAB3970031.1"/>
    <property type="molecule type" value="Genomic_DNA"/>
</dbReference>
<organism evidence="2 3">
    <name type="scientific">Burkholderia aenigmatica</name>
    <dbReference type="NCBI Taxonomy" id="2015348"/>
    <lineage>
        <taxon>Bacteria</taxon>
        <taxon>Pseudomonadati</taxon>
        <taxon>Pseudomonadota</taxon>
        <taxon>Betaproteobacteria</taxon>
        <taxon>Burkholderiales</taxon>
        <taxon>Burkholderiaceae</taxon>
        <taxon>Burkholderia</taxon>
        <taxon>Burkholderia cepacia complex</taxon>
    </lineage>
</organism>
<evidence type="ECO:0000313" key="2">
    <source>
        <dbReference type="EMBL" id="CAB3970031.1"/>
    </source>
</evidence>
<sequence>MNPYKEDGPCARLSFDPAYCKRCTGPPSVNDGYITGPGYGRPGGRAPQPPFRPGPAGRRALLQRSPEPAPRPAAPVRQRVATCLARPACAAVAPPDTIASIETLVRQRSNGAFIMRV</sequence>
<gene>
    <name evidence="2" type="ORF">BLA3211_05734</name>
</gene>
<feature type="compositionally biased region" description="Low complexity" evidence="1">
    <location>
        <begin position="54"/>
        <end position="66"/>
    </location>
</feature>
<evidence type="ECO:0000313" key="3">
    <source>
        <dbReference type="Proteomes" id="UP000494301"/>
    </source>
</evidence>